<evidence type="ECO:0000313" key="1">
    <source>
        <dbReference type="EMBL" id="TGE28266.1"/>
    </source>
</evidence>
<dbReference type="RefSeq" id="WP_135391637.1">
    <property type="nucleotide sequence ID" value="NZ_SRMB01000001.1"/>
</dbReference>
<accession>A0A4Z0QFM2</accession>
<organism evidence="1 2">
    <name type="scientific">Hymenobacter metallicola</name>
    <dbReference type="NCBI Taxonomy" id="2563114"/>
    <lineage>
        <taxon>Bacteria</taxon>
        <taxon>Pseudomonadati</taxon>
        <taxon>Bacteroidota</taxon>
        <taxon>Cytophagia</taxon>
        <taxon>Cytophagales</taxon>
        <taxon>Hymenobacteraceae</taxon>
        <taxon>Hymenobacter</taxon>
    </lineage>
</organism>
<dbReference type="AlphaFoldDB" id="A0A4Z0QFM2"/>
<name>A0A4Z0QFM2_9BACT</name>
<gene>
    <name evidence="1" type="ORF">E5K02_02025</name>
</gene>
<dbReference type="Proteomes" id="UP000298471">
    <property type="component" value="Unassembled WGS sequence"/>
</dbReference>
<keyword evidence="2" id="KW-1185">Reference proteome</keyword>
<protein>
    <submittedName>
        <fullName evidence="1">Uncharacterized protein</fullName>
    </submittedName>
</protein>
<comment type="caution">
    <text evidence="1">The sequence shown here is derived from an EMBL/GenBank/DDBJ whole genome shotgun (WGS) entry which is preliminary data.</text>
</comment>
<reference evidence="1 2" key="1">
    <citation type="submission" date="2019-04" db="EMBL/GenBank/DDBJ databases">
        <authorList>
            <person name="Feng G."/>
            <person name="Zhang J."/>
            <person name="Zhu H."/>
        </authorList>
    </citation>
    <scope>NUCLEOTIDE SEQUENCE [LARGE SCALE GENOMIC DNA]</scope>
    <source>
        <strain evidence="1 2">9PBR-1</strain>
    </source>
</reference>
<evidence type="ECO:0000313" key="2">
    <source>
        <dbReference type="Proteomes" id="UP000298471"/>
    </source>
</evidence>
<dbReference type="EMBL" id="SRMB01000001">
    <property type="protein sequence ID" value="TGE28266.1"/>
    <property type="molecule type" value="Genomic_DNA"/>
</dbReference>
<sequence>MRNIPWHSGFSVTAGARIKPLPGHRNVQVVFELTPYANRFLNGRCLRTTLALAYNFRRPK</sequence>
<dbReference type="OrthoDB" id="960907at2"/>
<proteinExistence type="predicted"/>